<accession>A0A2M7VKS1</accession>
<gene>
    <name evidence="1" type="ORF">COX73_00795</name>
</gene>
<reference evidence="2" key="1">
    <citation type="submission" date="2017-09" db="EMBL/GenBank/DDBJ databases">
        <title>Depth-based differentiation of microbial function through sediment-hosted aquifers and enrichment of novel symbionts in the deep terrestrial subsurface.</title>
        <authorList>
            <person name="Probst A.J."/>
            <person name="Ladd B."/>
            <person name="Jarett J.K."/>
            <person name="Geller-Mcgrath D.E."/>
            <person name="Sieber C.M.K."/>
            <person name="Emerson J.B."/>
            <person name="Anantharaman K."/>
            <person name="Thomas B.C."/>
            <person name="Malmstrom R."/>
            <person name="Stieglmeier M."/>
            <person name="Klingl A."/>
            <person name="Woyke T."/>
            <person name="Ryan C.M."/>
            <person name="Banfield J.F."/>
        </authorList>
    </citation>
    <scope>NUCLEOTIDE SEQUENCE [LARGE SCALE GENOMIC DNA]</scope>
</reference>
<comment type="caution">
    <text evidence="1">The sequence shown here is derived from an EMBL/GenBank/DDBJ whole genome shotgun (WGS) entry which is preliminary data.</text>
</comment>
<proteinExistence type="predicted"/>
<organism evidence="1 2">
    <name type="scientific">bacterium (Candidatus Gribaldobacteria) CG_4_10_14_0_2_um_filter_36_18</name>
    <dbReference type="NCBI Taxonomy" id="2014264"/>
    <lineage>
        <taxon>Bacteria</taxon>
        <taxon>Candidatus Gribaldobacteria</taxon>
    </lineage>
</organism>
<name>A0A2M7VKS1_9BACT</name>
<evidence type="ECO:0000313" key="2">
    <source>
        <dbReference type="Proteomes" id="UP000231469"/>
    </source>
</evidence>
<evidence type="ECO:0000313" key="1">
    <source>
        <dbReference type="EMBL" id="PJA02438.1"/>
    </source>
</evidence>
<dbReference type="EMBL" id="PFPS01000035">
    <property type="protein sequence ID" value="PJA02438.1"/>
    <property type="molecule type" value="Genomic_DNA"/>
</dbReference>
<dbReference type="Proteomes" id="UP000231469">
    <property type="component" value="Unassembled WGS sequence"/>
</dbReference>
<protein>
    <submittedName>
        <fullName evidence="1">Uncharacterized protein</fullName>
    </submittedName>
</protein>
<sequence length="86" mass="10332">MNKSVFKKEGYLMAKGNWKRVYQFPKHKNLFAVYDGKEVMTEVYPHLIVPINKELKEEVMRWLKDNQLDLDKLYKELIKEGKELVS</sequence>
<dbReference type="AlphaFoldDB" id="A0A2M7VKS1"/>